<dbReference type="InterPro" id="IPR027417">
    <property type="entry name" value="P-loop_NTPase"/>
</dbReference>
<dbReference type="InterPro" id="IPR050311">
    <property type="entry name" value="ORC1/CDC6"/>
</dbReference>
<evidence type="ECO:0000256" key="5">
    <source>
        <dbReference type="ARBA" id="ARBA00023242"/>
    </source>
</evidence>
<keyword evidence="6" id="KW-0131">Cell cycle</keyword>
<feature type="compositionally biased region" description="Low complexity" evidence="8">
    <location>
        <begin position="142"/>
        <end position="155"/>
    </location>
</feature>
<dbReference type="InterPro" id="IPR003959">
    <property type="entry name" value="ATPase_AAA_core"/>
</dbReference>
<dbReference type="GO" id="GO:0005524">
    <property type="term" value="F:ATP binding"/>
    <property type="evidence" value="ECO:0007669"/>
    <property type="project" value="InterPro"/>
</dbReference>
<dbReference type="Pfam" id="PF09079">
    <property type="entry name" value="WHD_Cdc6"/>
    <property type="match status" value="1"/>
</dbReference>
<dbReference type="RefSeq" id="XP_025395571.1">
    <property type="nucleotide sequence ID" value="XM_025540558.1"/>
</dbReference>
<comment type="caution">
    <text evidence="10">The sequence shown here is derived from an EMBL/GenBank/DDBJ whole genome shotgun (WGS) entry which is preliminary data.</text>
</comment>
<keyword evidence="11" id="KW-1185">Reference proteome</keyword>
<dbReference type="FunFam" id="3.40.50.300:FF:000547">
    <property type="entry name" value="Cell division control protein"/>
    <property type="match status" value="1"/>
</dbReference>
<name>A0A317V5G3_9EURO</name>
<dbReference type="CDD" id="cd00009">
    <property type="entry name" value="AAA"/>
    <property type="match status" value="1"/>
</dbReference>
<protein>
    <recommendedName>
        <fullName evidence="7">Cell division control protein</fullName>
    </recommendedName>
</protein>
<keyword evidence="3 10" id="KW-0132">Cell division</keyword>
<dbReference type="SUPFAM" id="SSF46785">
    <property type="entry name" value="Winged helix' DNA-binding domain"/>
    <property type="match status" value="1"/>
</dbReference>
<evidence type="ECO:0000256" key="3">
    <source>
        <dbReference type="ARBA" id="ARBA00022618"/>
    </source>
</evidence>
<reference evidence="10 11" key="1">
    <citation type="submission" date="2016-12" db="EMBL/GenBank/DDBJ databases">
        <title>The genomes of Aspergillus section Nigri reveals drivers in fungal speciation.</title>
        <authorList>
            <consortium name="DOE Joint Genome Institute"/>
            <person name="Vesth T.C."/>
            <person name="Nybo J."/>
            <person name="Theobald S."/>
            <person name="Brandl J."/>
            <person name="Frisvad J.C."/>
            <person name="Nielsen K.F."/>
            <person name="Lyhne E.K."/>
            <person name="Kogle M.E."/>
            <person name="Kuo A."/>
            <person name="Riley R."/>
            <person name="Clum A."/>
            <person name="Nolan M."/>
            <person name="Lipzen A."/>
            <person name="Salamov A."/>
            <person name="Henrissat B."/>
            <person name="Wiebenga A."/>
            <person name="De Vries R.P."/>
            <person name="Grigoriev I.V."/>
            <person name="Mortensen U.H."/>
            <person name="Andersen M.R."/>
            <person name="Baker S.E."/>
        </authorList>
    </citation>
    <scope>NUCLEOTIDE SEQUENCE [LARGE SCALE GENOMIC DNA]</scope>
    <source>
        <strain evidence="10 11">CBS 117.55</strain>
    </source>
</reference>
<dbReference type="InterPro" id="IPR036388">
    <property type="entry name" value="WH-like_DNA-bd_sf"/>
</dbReference>
<dbReference type="Pfam" id="PF00004">
    <property type="entry name" value="AAA"/>
    <property type="match status" value="1"/>
</dbReference>
<dbReference type="InterPro" id="IPR015163">
    <property type="entry name" value="Cdc6_C"/>
</dbReference>
<dbReference type="Proteomes" id="UP000247233">
    <property type="component" value="Unassembled WGS sequence"/>
</dbReference>
<dbReference type="InterPro" id="IPR003593">
    <property type="entry name" value="AAA+_ATPase"/>
</dbReference>
<dbReference type="STRING" id="1448321.A0A317V5G3"/>
<comment type="similarity">
    <text evidence="2 7">Belongs to the CDC6/cdc18 family.</text>
</comment>
<keyword evidence="5" id="KW-0539">Nucleus</keyword>
<evidence type="ECO:0000256" key="4">
    <source>
        <dbReference type="ARBA" id="ARBA00022705"/>
    </source>
</evidence>
<dbReference type="Pfam" id="PF22606">
    <property type="entry name" value="Cdc6-ORC-like_ATPase_lid"/>
    <property type="match status" value="1"/>
</dbReference>
<dbReference type="PANTHER" id="PTHR10763">
    <property type="entry name" value="CELL DIVISION CONTROL PROTEIN 6-RELATED"/>
    <property type="match status" value="1"/>
</dbReference>
<evidence type="ECO:0000256" key="1">
    <source>
        <dbReference type="ARBA" id="ARBA00004123"/>
    </source>
</evidence>
<evidence type="ECO:0000256" key="6">
    <source>
        <dbReference type="ARBA" id="ARBA00023306"/>
    </source>
</evidence>
<dbReference type="CDD" id="cd08768">
    <property type="entry name" value="Cdc6_C"/>
    <property type="match status" value="1"/>
</dbReference>
<dbReference type="EMBL" id="MSFL01000033">
    <property type="protein sequence ID" value="PWY69544.1"/>
    <property type="molecule type" value="Genomic_DNA"/>
</dbReference>
<dbReference type="GO" id="GO:0003688">
    <property type="term" value="F:DNA replication origin binding"/>
    <property type="evidence" value="ECO:0007669"/>
    <property type="project" value="TreeGrafter"/>
</dbReference>
<feature type="domain" description="AAA+ ATPase" evidence="9">
    <location>
        <begin position="198"/>
        <end position="343"/>
    </location>
</feature>
<dbReference type="GO" id="GO:0033314">
    <property type="term" value="P:mitotic DNA replication checkpoint signaling"/>
    <property type="evidence" value="ECO:0007669"/>
    <property type="project" value="TreeGrafter"/>
</dbReference>
<proteinExistence type="inferred from homology"/>
<evidence type="ECO:0000256" key="7">
    <source>
        <dbReference type="PIRNR" id="PIRNR001767"/>
    </source>
</evidence>
<dbReference type="GO" id="GO:0051301">
    <property type="term" value="P:cell division"/>
    <property type="evidence" value="ECO:0007669"/>
    <property type="project" value="UniProtKB-UniRule"/>
</dbReference>
<dbReference type="InterPro" id="IPR054425">
    <property type="entry name" value="Cdc6_ORC1-like_ATPase_lid"/>
</dbReference>
<dbReference type="Gene3D" id="3.40.50.300">
    <property type="entry name" value="P-loop containing nucleotide triphosphate hydrolases"/>
    <property type="match status" value="1"/>
</dbReference>
<evidence type="ECO:0000256" key="8">
    <source>
        <dbReference type="SAM" id="MobiDB-lite"/>
    </source>
</evidence>
<evidence type="ECO:0000256" key="2">
    <source>
        <dbReference type="ARBA" id="ARBA00006184"/>
    </source>
</evidence>
<dbReference type="PANTHER" id="PTHR10763:SF26">
    <property type="entry name" value="CELL DIVISION CONTROL PROTEIN 6 HOMOLOG"/>
    <property type="match status" value="1"/>
</dbReference>
<organism evidence="10 11">
    <name type="scientific">Aspergillus heteromorphus CBS 117.55</name>
    <dbReference type="NCBI Taxonomy" id="1448321"/>
    <lineage>
        <taxon>Eukaryota</taxon>
        <taxon>Fungi</taxon>
        <taxon>Dikarya</taxon>
        <taxon>Ascomycota</taxon>
        <taxon>Pezizomycotina</taxon>
        <taxon>Eurotiomycetes</taxon>
        <taxon>Eurotiomycetidae</taxon>
        <taxon>Eurotiales</taxon>
        <taxon>Aspergillaceae</taxon>
        <taxon>Aspergillus</taxon>
        <taxon>Aspergillus subgen. Circumdati</taxon>
    </lineage>
</organism>
<evidence type="ECO:0000313" key="10">
    <source>
        <dbReference type="EMBL" id="PWY69544.1"/>
    </source>
</evidence>
<accession>A0A317V5G3</accession>
<feature type="compositionally biased region" description="Polar residues" evidence="8">
    <location>
        <begin position="98"/>
        <end position="108"/>
    </location>
</feature>
<dbReference type="GO" id="GO:0016887">
    <property type="term" value="F:ATP hydrolysis activity"/>
    <property type="evidence" value="ECO:0007669"/>
    <property type="project" value="InterPro"/>
</dbReference>
<dbReference type="PIRSF" id="PIRSF001767">
    <property type="entry name" value="Cdc6"/>
    <property type="match status" value="1"/>
</dbReference>
<dbReference type="Gene3D" id="1.10.10.10">
    <property type="entry name" value="Winged helix-like DNA-binding domain superfamily/Winged helix DNA-binding domain"/>
    <property type="match status" value="1"/>
</dbReference>
<dbReference type="GO" id="GO:0006270">
    <property type="term" value="P:DNA replication initiation"/>
    <property type="evidence" value="ECO:0007669"/>
    <property type="project" value="UniProtKB-UniRule"/>
</dbReference>
<evidence type="ECO:0000259" key="9">
    <source>
        <dbReference type="SMART" id="SM00382"/>
    </source>
</evidence>
<dbReference type="Gene3D" id="1.10.8.60">
    <property type="match status" value="1"/>
</dbReference>
<dbReference type="VEuPathDB" id="FungiDB:BO70DRAFT_322658"/>
<dbReference type="SMART" id="SM00382">
    <property type="entry name" value="AAA"/>
    <property type="match status" value="1"/>
</dbReference>
<evidence type="ECO:0000313" key="11">
    <source>
        <dbReference type="Proteomes" id="UP000247233"/>
    </source>
</evidence>
<dbReference type="InterPro" id="IPR036390">
    <property type="entry name" value="WH_DNA-bd_sf"/>
</dbReference>
<feature type="region of interest" description="Disordered" evidence="8">
    <location>
        <begin position="1"/>
        <end position="71"/>
    </location>
</feature>
<keyword evidence="4" id="KW-0235">DNA replication</keyword>
<feature type="region of interest" description="Disordered" evidence="8">
    <location>
        <begin position="95"/>
        <end position="155"/>
    </location>
</feature>
<gene>
    <name evidence="10" type="ORF">BO70DRAFT_322658</name>
</gene>
<dbReference type="InterPro" id="IPR016314">
    <property type="entry name" value="Cdc6/18"/>
</dbReference>
<dbReference type="AlphaFoldDB" id="A0A317V5G3"/>
<dbReference type="OrthoDB" id="1926878at2759"/>
<sequence length="632" mass="69247">MAASVLGKRQRAPIEAEVPALPVRRASRRRTQPPRILLEENEPAVPQTRQLRSRTRNGGAIQEENEPEPKDLAIENEKPKHAIQVSKAISPVKHRYTSESVNDENSTPVEFKTPSKSRFRDALDSPPITPKHRVQVGGKALTPRTPRHAATPATTTQTIYSQARQLFARGAASGRIVGRDTEREKLVSFMQEGMDSRKGGCLYVSGPPGTGKSAMVQQVCQETDLTSLSIAHLNCASMRSARDVYSKLIEDLCDDSEVFKKSEADRLKAMFTSGEDDDMFLVTLDEIDHLLTADSGILQSLFEWSLQGKSRLLLIGIANALDLTDRALPQLKAKNLKPRLLPFMPYNAGQIAGVITNRLRSLLPDGHTGDPNFVPFVQPAAIQLCSKKVASQTGDLRKAFELVKRAIDIIEQETLQKLEKQNANPSSPSKTILVENNNLSSAKSFISKQNPTSTYTILTAPRASIAHVARITSAAFGQGTVQRLRGLNLQQKAAICALIALDRKRREGEIPGTPSKTKYLAPTIKQVYDTYCTLCRQDNILHPLTSTEFKDVISNLETMGLVGEYVGRGRGGTVAGGSDLRRSPSKSHGPLTPSRALDEQSLVCYVSQREIETQIAGPGEGILRRLITGQGL</sequence>
<dbReference type="GeneID" id="37062795"/>
<dbReference type="SUPFAM" id="SSF52540">
    <property type="entry name" value="P-loop containing nucleoside triphosphate hydrolases"/>
    <property type="match status" value="1"/>
</dbReference>
<comment type="subcellular location">
    <subcellularLocation>
        <location evidence="1">Nucleus</location>
    </subcellularLocation>
</comment>
<dbReference type="GO" id="GO:0005634">
    <property type="term" value="C:nucleus"/>
    <property type="evidence" value="ECO:0007669"/>
    <property type="project" value="UniProtKB-SubCell"/>
</dbReference>
<dbReference type="FunFam" id="1.10.8.60:FF:000094">
    <property type="entry name" value="Cell division control protein"/>
    <property type="match status" value="1"/>
</dbReference>
<feature type="region of interest" description="Disordered" evidence="8">
    <location>
        <begin position="573"/>
        <end position="595"/>
    </location>
</feature>